<feature type="compositionally biased region" description="Low complexity" evidence="1">
    <location>
        <begin position="250"/>
        <end position="266"/>
    </location>
</feature>
<feature type="transmembrane region" description="Helical" evidence="2">
    <location>
        <begin position="173"/>
        <end position="200"/>
    </location>
</feature>
<sequence length="273" mass="28708">MNSTLLKLVPAAVALVLGAVVLTLALRAGLTAGADDTLRSEPLVVGEVHALTLNEGIVPFRNTTATVSVESEEPVFLGVANPVDVASYLGGVAVEEITEVQVPGELSHRQVPGENEPPAPPGDLDWWAGSQTGTSVAHSFDVDAEPGMVVLLGAEGQPIEDARVTVTVETDGVFGLSLMGVALASLLFGVAAFLALTWWYDRIRLAPRRSAGERRFPRRPAERGAPSRLDRRGRDRSSGAAGVLGGLRNRVAGAGRAVRPGASRRSSGSRRRR</sequence>
<name>A0A8J2TXF7_9MICO</name>
<evidence type="ECO:0000256" key="1">
    <source>
        <dbReference type="SAM" id="MobiDB-lite"/>
    </source>
</evidence>
<gene>
    <name evidence="3" type="ORF">GCM10011333_14300</name>
</gene>
<evidence type="ECO:0000313" key="3">
    <source>
        <dbReference type="EMBL" id="GGA12559.1"/>
    </source>
</evidence>
<feature type="compositionally biased region" description="Basic and acidic residues" evidence="1">
    <location>
        <begin position="211"/>
        <end position="222"/>
    </location>
</feature>
<evidence type="ECO:0000313" key="4">
    <source>
        <dbReference type="Proteomes" id="UP000616114"/>
    </source>
</evidence>
<keyword evidence="4" id="KW-1185">Reference proteome</keyword>
<keyword evidence="2" id="KW-0472">Membrane</keyword>
<keyword evidence="2" id="KW-1133">Transmembrane helix</keyword>
<dbReference type="RefSeq" id="WP_188550246.1">
    <property type="nucleotide sequence ID" value="NZ_BMFY01000005.1"/>
</dbReference>
<feature type="region of interest" description="Disordered" evidence="1">
    <location>
        <begin position="211"/>
        <end position="273"/>
    </location>
</feature>
<reference evidence="3" key="1">
    <citation type="journal article" date="2014" name="Int. J. Syst. Evol. Microbiol.">
        <title>Complete genome sequence of Corynebacterium casei LMG S-19264T (=DSM 44701T), isolated from a smear-ripened cheese.</title>
        <authorList>
            <consortium name="US DOE Joint Genome Institute (JGI-PGF)"/>
            <person name="Walter F."/>
            <person name="Albersmeier A."/>
            <person name="Kalinowski J."/>
            <person name="Ruckert C."/>
        </authorList>
    </citation>
    <scope>NUCLEOTIDE SEQUENCE</scope>
    <source>
        <strain evidence="3">CGMCC 1.12785</strain>
    </source>
</reference>
<organism evidence="3 4">
    <name type="scientific">Sediminivirga luteola</name>
    <dbReference type="NCBI Taxonomy" id="1774748"/>
    <lineage>
        <taxon>Bacteria</taxon>
        <taxon>Bacillati</taxon>
        <taxon>Actinomycetota</taxon>
        <taxon>Actinomycetes</taxon>
        <taxon>Micrococcales</taxon>
        <taxon>Brevibacteriaceae</taxon>
        <taxon>Sediminivirga</taxon>
    </lineage>
</organism>
<comment type="caution">
    <text evidence="3">The sequence shown here is derived from an EMBL/GenBank/DDBJ whole genome shotgun (WGS) entry which is preliminary data.</text>
</comment>
<dbReference type="AlphaFoldDB" id="A0A8J2TXF7"/>
<protein>
    <submittedName>
        <fullName evidence="3">Uncharacterized protein</fullName>
    </submittedName>
</protein>
<proteinExistence type="predicted"/>
<keyword evidence="2" id="KW-0812">Transmembrane</keyword>
<feature type="compositionally biased region" description="Basic and acidic residues" evidence="1">
    <location>
        <begin position="228"/>
        <end position="237"/>
    </location>
</feature>
<dbReference type="EMBL" id="BMFY01000005">
    <property type="protein sequence ID" value="GGA12559.1"/>
    <property type="molecule type" value="Genomic_DNA"/>
</dbReference>
<dbReference type="Proteomes" id="UP000616114">
    <property type="component" value="Unassembled WGS sequence"/>
</dbReference>
<accession>A0A8J2TXF7</accession>
<reference evidence="3" key="2">
    <citation type="submission" date="2020-09" db="EMBL/GenBank/DDBJ databases">
        <authorList>
            <person name="Sun Q."/>
            <person name="Zhou Y."/>
        </authorList>
    </citation>
    <scope>NUCLEOTIDE SEQUENCE</scope>
    <source>
        <strain evidence="3">CGMCC 1.12785</strain>
    </source>
</reference>
<evidence type="ECO:0000256" key="2">
    <source>
        <dbReference type="SAM" id="Phobius"/>
    </source>
</evidence>